<evidence type="ECO:0000313" key="1">
    <source>
        <dbReference type="EMBL" id="QAA76252.1"/>
    </source>
</evidence>
<dbReference type="Gene3D" id="3.60.15.10">
    <property type="entry name" value="Ribonuclease Z/Hydroxyacylglutathione hydrolase-like"/>
    <property type="match status" value="1"/>
</dbReference>
<dbReference type="KEGG" id="bih:BIP78_0486"/>
<dbReference type="PANTHER" id="PTHR39189:SF1">
    <property type="entry name" value="UPF0173 METAL-DEPENDENT HYDROLASE YTKL"/>
    <property type="match status" value="1"/>
</dbReference>
<reference evidence="2" key="1">
    <citation type="submission" date="2018-12" db="EMBL/GenBank/DDBJ databases">
        <title>Complete genome sequence of an uncultured bacterium of the candidate phylum Bipolaricaulota.</title>
        <authorList>
            <person name="Kadnikov V.V."/>
            <person name="Mardanov A.V."/>
            <person name="Beletsky A.V."/>
            <person name="Frank Y.A."/>
            <person name="Karnachuk O.V."/>
            <person name="Ravin N.V."/>
        </authorList>
    </citation>
    <scope>NUCLEOTIDE SEQUENCE [LARGE SCALE GENOMIC DNA]</scope>
</reference>
<name>A0A410FTE4_BIPS1</name>
<accession>A0A410FTE4</accession>
<proteinExistence type="predicted"/>
<dbReference type="SUPFAM" id="SSF56281">
    <property type="entry name" value="Metallo-hydrolase/oxidoreductase"/>
    <property type="match status" value="1"/>
</dbReference>
<dbReference type="PANTHER" id="PTHR39189">
    <property type="entry name" value="UPF0173 METAL-DEPENDENT HYDROLASE YTKL"/>
    <property type="match status" value="1"/>
</dbReference>
<dbReference type="Proteomes" id="UP000287233">
    <property type="component" value="Chromosome"/>
</dbReference>
<dbReference type="AlphaFoldDB" id="A0A410FTE4"/>
<dbReference type="Pfam" id="PF13483">
    <property type="entry name" value="Lactamase_B_3"/>
    <property type="match status" value="1"/>
</dbReference>
<gene>
    <name evidence="1" type="ORF">BIP78_0486</name>
</gene>
<organism evidence="1 2">
    <name type="scientific">Bipolaricaulis sibiricus</name>
    <dbReference type="NCBI Taxonomy" id="2501609"/>
    <lineage>
        <taxon>Bacteria</taxon>
        <taxon>Candidatus Bipolaricaulota</taxon>
        <taxon>Candidatus Bipolaricaulia</taxon>
        <taxon>Candidatus Bipolaricaulales</taxon>
        <taxon>Candidatus Bipolaricaulaceae</taxon>
        <taxon>Candidatus Bipolaricaulis</taxon>
    </lineage>
</organism>
<evidence type="ECO:0000313" key="2">
    <source>
        <dbReference type="Proteomes" id="UP000287233"/>
    </source>
</evidence>
<sequence>MGLKLTWIGHACFRIEASDGTVIITDPYDESVPYKAPSGPAHIVTVSHDHFDHNAVGRVEGSPVVVRGIGERTVHGIVFRGVSAFHDTKGGRDRGQDVIFKFAVDGVTLAHFGDLGHTLNAEQLRPLGDVEVALLPVGGHFTVGAKEASEVVRSLPKLRIVIPMHYRTEVVKDWPIRPVDEFLDEVGLTIKRVKKADVTITPAVLPATKEVWVLHHA</sequence>
<evidence type="ECO:0008006" key="3">
    <source>
        <dbReference type="Google" id="ProtNLM"/>
    </source>
</evidence>
<dbReference type="InterPro" id="IPR036866">
    <property type="entry name" value="RibonucZ/Hydroxyglut_hydro"/>
</dbReference>
<protein>
    <recommendedName>
        <fullName evidence="3">MBL fold metallo-hydrolase</fullName>
    </recommendedName>
</protein>
<dbReference type="EMBL" id="CP034928">
    <property type="protein sequence ID" value="QAA76252.1"/>
    <property type="molecule type" value="Genomic_DNA"/>
</dbReference>